<dbReference type="InterPro" id="IPR001584">
    <property type="entry name" value="Integrase_cat-core"/>
</dbReference>
<feature type="compositionally biased region" description="Basic and acidic residues" evidence="1">
    <location>
        <begin position="338"/>
        <end position="348"/>
    </location>
</feature>
<protein>
    <recommendedName>
        <fullName evidence="2">Integrase catalytic domain-containing protein</fullName>
    </recommendedName>
</protein>
<name>A0ABN9Y2X7_9DINO</name>
<dbReference type="Gene3D" id="3.30.420.10">
    <property type="entry name" value="Ribonuclease H-like superfamily/Ribonuclease H"/>
    <property type="match status" value="1"/>
</dbReference>
<proteinExistence type="predicted"/>
<dbReference type="PROSITE" id="PS50994">
    <property type="entry name" value="INTEGRASE"/>
    <property type="match status" value="1"/>
</dbReference>
<feature type="non-terminal residue" evidence="3">
    <location>
        <position position="1667"/>
    </location>
</feature>
<keyword evidence="4" id="KW-1185">Reference proteome</keyword>
<evidence type="ECO:0000256" key="1">
    <source>
        <dbReference type="SAM" id="MobiDB-lite"/>
    </source>
</evidence>
<reference evidence="3" key="1">
    <citation type="submission" date="2023-10" db="EMBL/GenBank/DDBJ databases">
        <authorList>
            <person name="Chen Y."/>
            <person name="Shah S."/>
            <person name="Dougan E. K."/>
            <person name="Thang M."/>
            <person name="Chan C."/>
        </authorList>
    </citation>
    <scope>NUCLEOTIDE SEQUENCE [LARGE SCALE GENOMIC DNA]</scope>
</reference>
<feature type="region of interest" description="Disordered" evidence="1">
    <location>
        <begin position="273"/>
        <end position="299"/>
    </location>
</feature>
<dbReference type="InterPro" id="IPR012337">
    <property type="entry name" value="RNaseH-like_sf"/>
</dbReference>
<feature type="region of interest" description="Disordered" evidence="1">
    <location>
        <begin position="314"/>
        <end position="350"/>
    </location>
</feature>
<evidence type="ECO:0000313" key="3">
    <source>
        <dbReference type="EMBL" id="CAK0906840.1"/>
    </source>
</evidence>
<feature type="compositionally biased region" description="Acidic residues" evidence="1">
    <location>
        <begin position="276"/>
        <end position="287"/>
    </location>
</feature>
<organism evidence="3 4">
    <name type="scientific">Prorocentrum cordatum</name>
    <dbReference type="NCBI Taxonomy" id="2364126"/>
    <lineage>
        <taxon>Eukaryota</taxon>
        <taxon>Sar</taxon>
        <taxon>Alveolata</taxon>
        <taxon>Dinophyceae</taxon>
        <taxon>Prorocentrales</taxon>
        <taxon>Prorocentraceae</taxon>
        <taxon>Prorocentrum</taxon>
    </lineage>
</organism>
<feature type="compositionally biased region" description="Low complexity" evidence="1">
    <location>
        <begin position="314"/>
        <end position="329"/>
    </location>
</feature>
<feature type="region of interest" description="Disordered" evidence="1">
    <location>
        <begin position="557"/>
        <end position="580"/>
    </location>
</feature>
<sequence length="1667" mass="188030">MERDDKKAKDAIPEWDGNPGRWRHFETAVKWFPRTLKRQERDLAANRIIGRMLQSKTIAIRTFATTLDPDRYENPNGHLLLLDDLRSSPLGKLPIPDAAHKIKHYYKDFKRRKGETVGALLIREQDCYSEMVQALERLLEEMGDNDKFKQCQECFGYFERVGSTFFGHASGVLKVLRGFFLLEAMDFTEKEKQDVRVVTQNRLDFDAISKALKERWEDKALVQRDFGPRAMPRYGPEAGQQSALAAEFDDVHGPDWYDGYAAAVQAWENEGYDHHEDEDDYDIEEEPQLAPEPEGSEAVDEDLNHLNEELEAAQAMAAEQPSRPPFTGRGPKGGKGGKYRDRDRDQKGKNANYLEFHTITHGFDELQGMYQAEQNDSGLAPSEAMVDCGASASAGGERAVQALVAAVAAANPQARIEINQNERPWFRFGDNKWGKALYKVSVEFEPGFVLGIFALSPGVPLVLLGMTALESWPAIVNFRTGEAVIRGQLVQLRKTPVKGHCILDLVKHVSEILNPTEQNTEGLAKAFQRCSGLDPGSSGSIVFYLLFNGQKMEYVTSEGKVKERDPGSTHQGRKKEKQMELDPAFALQADPRDPRTTRGPCGKMHRKYFTVNNQWGQTRTCYRCGLRLLYIPTTKAPMTNLSMQHPKLVESGLELVRHCNLWETANHEQVTAMINIATSLRRLPGTEIRHAPDALLEMLGAANPRSLLAGLALVMTVGTITEAVEICCHPNSMLTDECTKIGLSMERISIENGYNLSTKAGFEAAGKKLDEVMPKRAWISLPCTLWTSLTNFNYKTPEARARLEKDRLRDRRRVKYGVLLLLKIVDNGGEVYFEWPHRCQGWKIPELNFLRMELRRRGRHVFEDWIDGCMYGLRDYNTNELVEKGWRILTTDPEFSKVATVCDHSHGHRVINGKQHTAATAYYPQAMCKAIARLWHAQLRTPIDLNMALENPAVLDLENTYLMERDTGSIYVAEPTDLEREQVRAMLSRIHKAAGHPGNEHLAYWCKKRQCPRWIIEEAINLRCEACDLVKHGLSHKVKASLDIPMAPWQAAVMDVSDLTFPDLNVKAQFLLIAEVATGLMCGDITAKIGLKDKGTDSSATLFTTFARAYLQHYPKPRWVFVDPQTSFVGGEFKDNCQLAGIGVSAKPGGAHWMAGDIERRISIVKQVMRKLRLQYPKLSPETVFYISIAAANNMDNIKGYTPMQWAFGFSPTEDPILAHNAATGKLKSDFFEIERVRADAEATYLKEKASRKISELKNSAPRQDFFTDGLFIGPGRVLFSEPAVQTGNKDGVIWVIMGNRCWRCAAEQLRPATQSEIVQINLKKDDILNSPLEDVWRHLQDFDDIAGEPYPTADGMRMLPRQPLEGMPRVIENPDVAVEPHDVTEAEDDQEVDEAASDHAEASEIDIINFVQNPNNESEMDLMKIEIEADLEEFCFDASAYLEKQLNRVANNNTVKKGVEVSFGRLSPEDKPLFQEAMARELAEHLEVPTVWAASAYADYNHGKDIPADKLIKMRWLLTWKPLTPPEPPDKSDPHPVSTPDGKFKAKARIILLGFSHPDLVSRDKFGDRVLPTASPTISRKGKLALLQMAAFHGWTFELADAKSAFLQAGHTEEWRKLYTKGVKELRQALQISEEESMRVLAAIYGITNAPWVFWKYVDHKIHEAG</sequence>
<evidence type="ECO:0000259" key="2">
    <source>
        <dbReference type="PROSITE" id="PS50994"/>
    </source>
</evidence>
<feature type="domain" description="Integrase catalytic" evidence="2">
    <location>
        <begin position="1041"/>
        <end position="1220"/>
    </location>
</feature>
<dbReference type="InterPro" id="IPR036397">
    <property type="entry name" value="RNaseH_sf"/>
</dbReference>
<evidence type="ECO:0000313" key="4">
    <source>
        <dbReference type="Proteomes" id="UP001189429"/>
    </source>
</evidence>
<dbReference type="EMBL" id="CAUYUJ010021753">
    <property type="protein sequence ID" value="CAK0906840.1"/>
    <property type="molecule type" value="Genomic_DNA"/>
</dbReference>
<comment type="caution">
    <text evidence="3">The sequence shown here is derived from an EMBL/GenBank/DDBJ whole genome shotgun (WGS) entry which is preliminary data.</text>
</comment>
<dbReference type="SUPFAM" id="SSF53098">
    <property type="entry name" value="Ribonuclease H-like"/>
    <property type="match status" value="1"/>
</dbReference>
<gene>
    <name evidence="3" type="ORF">PCOR1329_LOCUS82027</name>
</gene>
<dbReference type="Proteomes" id="UP001189429">
    <property type="component" value="Unassembled WGS sequence"/>
</dbReference>
<accession>A0ABN9Y2X7</accession>